<dbReference type="Proteomes" id="UP001153618">
    <property type="component" value="Unassembled WGS sequence"/>
</dbReference>
<dbReference type="EMBL" id="CAJVOS010000007">
    <property type="protein sequence ID" value="CAG7947449.1"/>
    <property type="molecule type" value="Genomic_DNA"/>
</dbReference>
<feature type="compositionally biased region" description="Polar residues" evidence="1">
    <location>
        <begin position="74"/>
        <end position="88"/>
    </location>
</feature>
<feature type="region of interest" description="Disordered" evidence="1">
    <location>
        <begin position="70"/>
        <end position="89"/>
    </location>
</feature>
<dbReference type="PANTHER" id="PTHR13360">
    <property type="entry name" value="ACTIVATING SIGNAL COINTEGRATOR 1 COMPLEX SUBUNIT 1"/>
    <property type="match status" value="1"/>
</dbReference>
<accession>A0A9W4ML68</accession>
<dbReference type="InterPro" id="IPR009210">
    <property type="entry name" value="ASCC1"/>
</dbReference>
<name>A0A9W4ML68_PENOL</name>
<evidence type="ECO:0000256" key="1">
    <source>
        <dbReference type="SAM" id="MobiDB-lite"/>
    </source>
</evidence>
<sequence length="395" mass="43474">MNSLWKQGVSRGHRSKVMSRQPNPRQIMTENTKPRPPTSKPPGLTHFLCLPLVNSASISQLENSISAFKRVHQSSHGSPEASGQTNPTRLGLPATAFRPLGTLHLTLGVMSLTRERLEQASAFLQSLDLADLIREAQRVATRSHHRNKPQQHPSHISQTSTSDAPLNISLESLHAIPRDDSATILHASPVDPTGRLYPFCVMLRDKFIEAGFVQNEAAKNKPHSSQNRQLGATQSSNTTSSPRASPSQKTSPQNLDPYTVAITREPKPRPLLLHATLVNTIYVKGRKTNQDQNAKGKSSSKRFTFDARNVVSQSPGNRPPVVATSPRPAPSHSYVWAKDFPLDAICICEMGAKKLHTGSNDNHGLNERLGEEYRVVAQRKLGHTQPSHGSPKRPR</sequence>
<proteinExistence type="predicted"/>
<feature type="compositionally biased region" description="Polar residues" evidence="1">
    <location>
        <begin position="150"/>
        <end position="162"/>
    </location>
</feature>
<evidence type="ECO:0000313" key="3">
    <source>
        <dbReference type="EMBL" id="CAG7947449.1"/>
    </source>
</evidence>
<dbReference type="PANTHER" id="PTHR13360:SF1">
    <property type="entry name" value="ACTIVATING SIGNAL COINTEGRATOR 1 COMPLEX SUBUNIT 1"/>
    <property type="match status" value="1"/>
</dbReference>
<dbReference type="GO" id="GO:0005634">
    <property type="term" value="C:nucleus"/>
    <property type="evidence" value="ECO:0007669"/>
    <property type="project" value="TreeGrafter"/>
</dbReference>
<evidence type="ECO:0000313" key="4">
    <source>
        <dbReference type="Proteomes" id="UP001153618"/>
    </source>
</evidence>
<keyword evidence="4" id="KW-1185">Reference proteome</keyword>
<dbReference type="GO" id="GO:0006307">
    <property type="term" value="P:DNA alkylation repair"/>
    <property type="evidence" value="ECO:0007669"/>
    <property type="project" value="InterPro"/>
</dbReference>
<reference evidence="3" key="1">
    <citation type="submission" date="2021-07" db="EMBL/GenBank/DDBJ databases">
        <authorList>
            <person name="Branca A.L. A."/>
        </authorList>
    </citation>
    <scope>NUCLEOTIDE SEQUENCE</scope>
</reference>
<dbReference type="Pfam" id="PF10469">
    <property type="entry name" value="AKAP7_NLS"/>
    <property type="match status" value="1"/>
</dbReference>
<comment type="caution">
    <text evidence="3">The sequence shown here is derived from an EMBL/GenBank/DDBJ whole genome shotgun (WGS) entry which is preliminary data.</text>
</comment>
<dbReference type="OrthoDB" id="277832at2759"/>
<feature type="domain" description="A-kinase anchor protein 7-like phosphoesterase" evidence="2">
    <location>
        <begin position="45"/>
        <end position="313"/>
    </location>
</feature>
<feature type="region of interest" description="Disordered" evidence="1">
    <location>
        <begin position="140"/>
        <end position="162"/>
    </location>
</feature>
<dbReference type="GO" id="GO:0006355">
    <property type="term" value="P:regulation of DNA-templated transcription"/>
    <property type="evidence" value="ECO:0007669"/>
    <property type="project" value="TreeGrafter"/>
</dbReference>
<feature type="compositionally biased region" description="Polar residues" evidence="1">
    <location>
        <begin position="223"/>
        <end position="256"/>
    </location>
</feature>
<evidence type="ECO:0000259" key="2">
    <source>
        <dbReference type="Pfam" id="PF10469"/>
    </source>
</evidence>
<feature type="compositionally biased region" description="Polar residues" evidence="1">
    <location>
        <begin position="18"/>
        <end position="31"/>
    </location>
</feature>
<dbReference type="Gene3D" id="3.90.1140.10">
    <property type="entry name" value="Cyclic phosphodiesterase"/>
    <property type="match status" value="2"/>
</dbReference>
<protein>
    <recommendedName>
        <fullName evidence="2">A-kinase anchor protein 7-like phosphoesterase domain-containing protein</fullName>
    </recommendedName>
</protein>
<dbReference type="AlphaFoldDB" id="A0A9W4ML68"/>
<feature type="region of interest" description="Disordered" evidence="1">
    <location>
        <begin position="310"/>
        <end position="330"/>
    </location>
</feature>
<dbReference type="InterPro" id="IPR019510">
    <property type="entry name" value="AKAP7-like_phosphoesterase"/>
</dbReference>
<organism evidence="3 4">
    <name type="scientific">Penicillium olsonii</name>
    <dbReference type="NCBI Taxonomy" id="99116"/>
    <lineage>
        <taxon>Eukaryota</taxon>
        <taxon>Fungi</taxon>
        <taxon>Dikarya</taxon>
        <taxon>Ascomycota</taxon>
        <taxon>Pezizomycotina</taxon>
        <taxon>Eurotiomycetes</taxon>
        <taxon>Eurotiomycetidae</taxon>
        <taxon>Eurotiales</taxon>
        <taxon>Aspergillaceae</taxon>
        <taxon>Penicillium</taxon>
    </lineage>
</organism>
<feature type="region of interest" description="Disordered" evidence="1">
    <location>
        <begin position="1"/>
        <end position="43"/>
    </location>
</feature>
<feature type="region of interest" description="Disordered" evidence="1">
    <location>
        <begin position="218"/>
        <end position="256"/>
    </location>
</feature>
<gene>
    <name evidence="3" type="ORF">POLS_LOCUS343</name>
</gene>